<comment type="subcellular location">
    <subcellularLocation>
        <location evidence="1">Nucleus</location>
    </subcellularLocation>
</comment>
<dbReference type="SUPFAM" id="SSF57701">
    <property type="entry name" value="Zn2/Cys6 DNA-binding domain"/>
    <property type="match status" value="1"/>
</dbReference>
<feature type="region of interest" description="Disordered" evidence="6">
    <location>
        <begin position="1"/>
        <end position="44"/>
    </location>
</feature>
<dbReference type="Pfam" id="PF04082">
    <property type="entry name" value="Fungal_trans"/>
    <property type="match status" value="1"/>
</dbReference>
<feature type="region of interest" description="Disordered" evidence="6">
    <location>
        <begin position="646"/>
        <end position="675"/>
    </location>
</feature>
<dbReference type="PANTHER" id="PTHR47338">
    <property type="entry name" value="ZN(II)2CYS6 TRANSCRIPTION FACTOR (EUROFUNG)-RELATED"/>
    <property type="match status" value="1"/>
</dbReference>
<keyword evidence="5" id="KW-0539">Nucleus</keyword>
<dbReference type="AlphaFoldDB" id="A0A6A6VC21"/>
<dbReference type="CDD" id="cd00067">
    <property type="entry name" value="GAL4"/>
    <property type="match status" value="1"/>
</dbReference>
<evidence type="ECO:0000256" key="3">
    <source>
        <dbReference type="ARBA" id="ARBA00023015"/>
    </source>
</evidence>
<evidence type="ECO:0000256" key="6">
    <source>
        <dbReference type="SAM" id="MobiDB-lite"/>
    </source>
</evidence>
<name>A0A6A6VC21_9PLEO</name>
<evidence type="ECO:0000256" key="1">
    <source>
        <dbReference type="ARBA" id="ARBA00004123"/>
    </source>
</evidence>
<feature type="domain" description="Zn(2)-C6 fungal-type" evidence="7">
    <location>
        <begin position="52"/>
        <end position="82"/>
    </location>
</feature>
<evidence type="ECO:0000313" key="8">
    <source>
        <dbReference type="EMBL" id="KAF2747259.1"/>
    </source>
</evidence>
<feature type="region of interest" description="Disordered" evidence="6">
    <location>
        <begin position="693"/>
        <end position="756"/>
    </location>
</feature>
<dbReference type="EMBL" id="MU006573">
    <property type="protein sequence ID" value="KAF2747259.1"/>
    <property type="molecule type" value="Genomic_DNA"/>
</dbReference>
<feature type="compositionally biased region" description="Low complexity" evidence="6">
    <location>
        <begin position="646"/>
        <end position="661"/>
    </location>
</feature>
<dbReference type="GO" id="GO:0006351">
    <property type="term" value="P:DNA-templated transcription"/>
    <property type="evidence" value="ECO:0007669"/>
    <property type="project" value="InterPro"/>
</dbReference>
<dbReference type="CDD" id="cd12148">
    <property type="entry name" value="fungal_TF_MHR"/>
    <property type="match status" value="1"/>
</dbReference>
<dbReference type="SMART" id="SM00906">
    <property type="entry name" value="Fungal_trans"/>
    <property type="match status" value="1"/>
</dbReference>
<feature type="compositionally biased region" description="Polar residues" evidence="6">
    <location>
        <begin position="709"/>
        <end position="719"/>
    </location>
</feature>
<evidence type="ECO:0000256" key="2">
    <source>
        <dbReference type="ARBA" id="ARBA00022723"/>
    </source>
</evidence>
<dbReference type="OrthoDB" id="5600212at2759"/>
<proteinExistence type="predicted"/>
<keyword evidence="3" id="KW-0805">Transcription regulation</keyword>
<evidence type="ECO:0000313" key="9">
    <source>
        <dbReference type="Proteomes" id="UP000799440"/>
    </source>
</evidence>
<accession>A0A6A6VC21</accession>
<dbReference type="SMART" id="SM00066">
    <property type="entry name" value="GAL4"/>
    <property type="match status" value="1"/>
</dbReference>
<evidence type="ECO:0000256" key="4">
    <source>
        <dbReference type="ARBA" id="ARBA00023163"/>
    </source>
</evidence>
<dbReference type="Gene3D" id="4.10.240.10">
    <property type="entry name" value="Zn(2)-C6 fungal-type DNA-binding domain"/>
    <property type="match status" value="1"/>
</dbReference>
<dbReference type="PROSITE" id="PS50048">
    <property type="entry name" value="ZN2_CY6_FUNGAL_2"/>
    <property type="match status" value="1"/>
</dbReference>
<dbReference type="GO" id="GO:0005634">
    <property type="term" value="C:nucleus"/>
    <property type="evidence" value="ECO:0007669"/>
    <property type="project" value="UniProtKB-SubCell"/>
</dbReference>
<dbReference type="Proteomes" id="UP000799440">
    <property type="component" value="Unassembled WGS sequence"/>
</dbReference>
<keyword evidence="4" id="KW-0804">Transcription</keyword>
<dbReference type="PANTHER" id="PTHR47338:SF10">
    <property type="entry name" value="TRANSCRIPTION FACTOR DOMAIN-CONTAINING PROTEIN-RELATED"/>
    <property type="match status" value="1"/>
</dbReference>
<reference evidence="8" key="1">
    <citation type="journal article" date="2020" name="Stud. Mycol.">
        <title>101 Dothideomycetes genomes: a test case for predicting lifestyles and emergence of pathogens.</title>
        <authorList>
            <person name="Haridas S."/>
            <person name="Albert R."/>
            <person name="Binder M."/>
            <person name="Bloem J."/>
            <person name="Labutti K."/>
            <person name="Salamov A."/>
            <person name="Andreopoulos B."/>
            <person name="Baker S."/>
            <person name="Barry K."/>
            <person name="Bills G."/>
            <person name="Bluhm B."/>
            <person name="Cannon C."/>
            <person name="Castanera R."/>
            <person name="Culley D."/>
            <person name="Daum C."/>
            <person name="Ezra D."/>
            <person name="Gonzalez J."/>
            <person name="Henrissat B."/>
            <person name="Kuo A."/>
            <person name="Liang C."/>
            <person name="Lipzen A."/>
            <person name="Lutzoni F."/>
            <person name="Magnuson J."/>
            <person name="Mondo S."/>
            <person name="Nolan M."/>
            <person name="Ohm R."/>
            <person name="Pangilinan J."/>
            <person name="Park H.-J."/>
            <person name="Ramirez L."/>
            <person name="Alfaro M."/>
            <person name="Sun H."/>
            <person name="Tritt A."/>
            <person name="Yoshinaga Y."/>
            <person name="Zwiers L.-H."/>
            <person name="Turgeon B."/>
            <person name="Goodwin S."/>
            <person name="Spatafora J."/>
            <person name="Crous P."/>
            <person name="Grigoriev I."/>
        </authorList>
    </citation>
    <scope>NUCLEOTIDE SEQUENCE</scope>
    <source>
        <strain evidence="8">CBS 119925</strain>
    </source>
</reference>
<feature type="compositionally biased region" description="Low complexity" evidence="6">
    <location>
        <begin position="19"/>
        <end position="31"/>
    </location>
</feature>
<evidence type="ECO:0000259" key="7">
    <source>
        <dbReference type="PROSITE" id="PS50048"/>
    </source>
</evidence>
<dbReference type="InterPro" id="IPR036864">
    <property type="entry name" value="Zn2-C6_fun-type_DNA-bd_sf"/>
</dbReference>
<feature type="compositionally biased region" description="Polar residues" evidence="6">
    <location>
        <begin position="732"/>
        <end position="756"/>
    </location>
</feature>
<dbReference type="PROSITE" id="PS00463">
    <property type="entry name" value="ZN2_CY6_FUNGAL_1"/>
    <property type="match status" value="1"/>
</dbReference>
<sequence>MSSAGTDSPDETFFNDLSQQAPKPKRAQQQPLRANGAEGAQDDATNRPKRIACILCRKRKLRCDGARPTCGTCGRLSHDCAYDEARKKSGPKRGYVKLLEARLQQVETLLKNKEAAGQNGHGAHQDPGSAYVASTLQQGLPIASELVPVGFPQSMPSDQEFVPPSNIGDAPGGEGDSWEMIGLGLDEPLPPQEAVDELYQIYFSKIHPSIPVIHKPRFLAAMNLAPHMRPPVCLRYSMWALAASVTDKYEGLQEHFYERARKYAQMDEMRGHGEATITVAHCQAWIILCTFEFKQMYFPRAWLSAGRAVRLAQMMQLHRMDGVGLDVKQCLAPCKDWTEREERRRTFWMAFCVDRFASIGTGWPMTIDEQDIMTNLPASEEAYEKSRPMPTVSLAQAMSPNGATKIEPFAGVVLAAALFGRNLLHLHRPGEDDVEQDLNGGFWIRHRAIEGILLNTALSLPDALRLPEGVQNPNVVFMNMALHTSAICLHQAAIFKADKHRLPLTVSNESKVRCVTAAAEIATVMRLISHMDLSTMNPYISFCIYVAARVFVQYLRTRPKDQQMNSTLQFLLQAMQALKRKNPLTGSFLAQLDVDLEGAGLAGVEDRRNGLSQALPGLGANACELPPLRHGSSQLHTNCVTVLDISDSQSSSSGNGDAAAARPRPNDNTPAPPYYINKTQVRMESVNASIHVPSQTEPGFHLPSRARSNDMQQYSSSGSAAPDDNEMDMSADDNTSPSTAESLPRTTSGPHVSYSPSQPAINLMMGYHPGKRMSNQMPPVTNGTAAFFSAPEEAFQAGLYNAATPLNGVSMHAGFATGSDWDIGGMGAGSTGMTPMSDERFNQLLESMPLGWDSFGPRHGPG</sequence>
<dbReference type="GO" id="GO:0000981">
    <property type="term" value="F:DNA-binding transcription factor activity, RNA polymerase II-specific"/>
    <property type="evidence" value="ECO:0007669"/>
    <property type="project" value="InterPro"/>
</dbReference>
<dbReference type="InterPro" id="IPR001138">
    <property type="entry name" value="Zn2Cys6_DnaBD"/>
</dbReference>
<keyword evidence="9" id="KW-1185">Reference proteome</keyword>
<protein>
    <recommendedName>
        <fullName evidence="7">Zn(2)-C6 fungal-type domain-containing protein</fullName>
    </recommendedName>
</protein>
<evidence type="ECO:0000256" key="5">
    <source>
        <dbReference type="ARBA" id="ARBA00023242"/>
    </source>
</evidence>
<gene>
    <name evidence="8" type="ORF">M011DRAFT_467781</name>
</gene>
<dbReference type="InterPro" id="IPR007219">
    <property type="entry name" value="XnlR_reg_dom"/>
</dbReference>
<keyword evidence="2" id="KW-0479">Metal-binding</keyword>
<dbReference type="GO" id="GO:0003677">
    <property type="term" value="F:DNA binding"/>
    <property type="evidence" value="ECO:0007669"/>
    <property type="project" value="InterPro"/>
</dbReference>
<dbReference type="Pfam" id="PF00172">
    <property type="entry name" value="Zn_clus"/>
    <property type="match status" value="1"/>
</dbReference>
<dbReference type="GO" id="GO:0008270">
    <property type="term" value="F:zinc ion binding"/>
    <property type="evidence" value="ECO:0007669"/>
    <property type="project" value="InterPro"/>
</dbReference>
<organism evidence="8 9">
    <name type="scientific">Sporormia fimetaria CBS 119925</name>
    <dbReference type="NCBI Taxonomy" id="1340428"/>
    <lineage>
        <taxon>Eukaryota</taxon>
        <taxon>Fungi</taxon>
        <taxon>Dikarya</taxon>
        <taxon>Ascomycota</taxon>
        <taxon>Pezizomycotina</taxon>
        <taxon>Dothideomycetes</taxon>
        <taxon>Pleosporomycetidae</taxon>
        <taxon>Pleosporales</taxon>
        <taxon>Sporormiaceae</taxon>
        <taxon>Sporormia</taxon>
    </lineage>
</organism>
<dbReference type="InterPro" id="IPR050815">
    <property type="entry name" value="TF_fung"/>
</dbReference>